<dbReference type="PANTHER" id="PTHR43358">
    <property type="entry name" value="ALPHA/BETA-HYDROLASE"/>
    <property type="match status" value="1"/>
</dbReference>
<dbReference type="GO" id="GO:0016787">
    <property type="term" value="F:hydrolase activity"/>
    <property type="evidence" value="ECO:0007669"/>
    <property type="project" value="UniProtKB-KW"/>
</dbReference>
<dbReference type="EMBL" id="JANCLT010000001">
    <property type="protein sequence ID" value="MCP8966974.1"/>
    <property type="molecule type" value="Genomic_DNA"/>
</dbReference>
<reference evidence="2" key="1">
    <citation type="submission" date="2022-07" db="EMBL/GenBank/DDBJ databases">
        <authorList>
            <person name="Li W.-J."/>
            <person name="Deng Q.-Q."/>
        </authorList>
    </citation>
    <scope>NUCLEOTIDE SEQUENCE</scope>
    <source>
        <strain evidence="2">SYSU M60031</strain>
    </source>
</reference>
<organism evidence="2 3">
    <name type="scientific">Ectobacillus ponti</name>
    <dbReference type="NCBI Taxonomy" id="2961894"/>
    <lineage>
        <taxon>Bacteria</taxon>
        <taxon>Bacillati</taxon>
        <taxon>Bacillota</taxon>
        <taxon>Bacilli</taxon>
        <taxon>Bacillales</taxon>
        <taxon>Bacillaceae</taxon>
        <taxon>Ectobacillus</taxon>
    </lineage>
</organism>
<name>A0AA41X102_9BACI</name>
<protein>
    <submittedName>
        <fullName evidence="2">Alpha/beta hydrolase</fullName>
    </submittedName>
</protein>
<dbReference type="AlphaFoldDB" id="A0AA41X102"/>
<accession>A0AA41X102</accession>
<sequence length="300" mass="34804">MRTLWKALGAAVLLLLGIGYFFTNKMMYIKKKTDEEILAREAGVHFDPKELDAQPKEEAWISSPFGYDIHGWYMPGPRPDRIMVFCHGVTVNKWNSVKYSRLFLQRGFSVFLYDHRRHGQSGGSTTSYGYYEKYDLQAVMHWLRQRFGEESVIGIHGESMGAATLLQYAGEVEDGADFYIADCPFSDFYEQLSHRLQVEFKLPEKPLLPLANLILKLRDGYKVQDVSPIRCVRHIQKPVLFIHSQEDDYISCRMTEELYEQKKGPKMLFLPEKGGHALSYAENKEAYEEAVDRFLQQYVL</sequence>
<dbReference type="PANTHER" id="PTHR43358:SF5">
    <property type="entry name" value="EXPORTED PROTEIN"/>
    <property type="match status" value="1"/>
</dbReference>
<dbReference type="Gene3D" id="3.40.50.1820">
    <property type="entry name" value="alpha/beta hydrolase"/>
    <property type="match status" value="1"/>
</dbReference>
<dbReference type="SUPFAM" id="SSF53474">
    <property type="entry name" value="alpha/beta-Hydrolases"/>
    <property type="match status" value="1"/>
</dbReference>
<dbReference type="InterPro" id="IPR000073">
    <property type="entry name" value="AB_hydrolase_1"/>
</dbReference>
<feature type="domain" description="AB hydrolase-1" evidence="1">
    <location>
        <begin position="83"/>
        <end position="184"/>
    </location>
</feature>
<keyword evidence="2" id="KW-0378">Hydrolase</keyword>
<comment type="caution">
    <text evidence="2">The sequence shown here is derived from an EMBL/GenBank/DDBJ whole genome shotgun (WGS) entry which is preliminary data.</text>
</comment>
<dbReference type="Proteomes" id="UP001156102">
    <property type="component" value="Unassembled WGS sequence"/>
</dbReference>
<evidence type="ECO:0000313" key="2">
    <source>
        <dbReference type="EMBL" id="MCP8966974.1"/>
    </source>
</evidence>
<keyword evidence="3" id="KW-1185">Reference proteome</keyword>
<proteinExistence type="predicted"/>
<dbReference type="InterPro" id="IPR029058">
    <property type="entry name" value="AB_hydrolase_fold"/>
</dbReference>
<dbReference type="Pfam" id="PF00561">
    <property type="entry name" value="Abhydrolase_1"/>
    <property type="match status" value="1"/>
</dbReference>
<evidence type="ECO:0000259" key="1">
    <source>
        <dbReference type="Pfam" id="PF00561"/>
    </source>
</evidence>
<evidence type="ECO:0000313" key="3">
    <source>
        <dbReference type="Proteomes" id="UP001156102"/>
    </source>
</evidence>
<dbReference type="RefSeq" id="WP_254756193.1">
    <property type="nucleotide sequence ID" value="NZ_JANCLT010000001.1"/>
</dbReference>
<gene>
    <name evidence="2" type="ORF">NK662_00290</name>
</gene>
<dbReference type="InterPro" id="IPR052920">
    <property type="entry name" value="DNA-binding_regulatory"/>
</dbReference>